<dbReference type="AlphaFoldDB" id="A0AAV4D3U0"/>
<evidence type="ECO:0000256" key="4">
    <source>
        <dbReference type="ARBA" id="ARBA00022559"/>
    </source>
</evidence>
<dbReference type="InterPro" id="IPR000889">
    <property type="entry name" value="Glutathione_peroxidase"/>
</dbReference>
<proteinExistence type="inferred from homology"/>
<keyword evidence="3" id="KW-0964">Secreted</keyword>
<evidence type="ECO:0000256" key="3">
    <source>
        <dbReference type="ARBA" id="ARBA00022525"/>
    </source>
</evidence>
<evidence type="ECO:0000256" key="2">
    <source>
        <dbReference type="ARBA" id="ARBA00006926"/>
    </source>
</evidence>
<keyword evidence="4 7" id="KW-0575">Peroxidase</keyword>
<accession>A0AAV4D3U0</accession>
<protein>
    <recommendedName>
        <fullName evidence="7">Glutathione peroxidase</fullName>
    </recommendedName>
</protein>
<reference evidence="8 9" key="1">
    <citation type="journal article" date="2021" name="Elife">
        <title>Chloroplast acquisition without the gene transfer in kleptoplastic sea slugs, Plakobranchus ocellatus.</title>
        <authorList>
            <person name="Maeda T."/>
            <person name="Takahashi S."/>
            <person name="Yoshida T."/>
            <person name="Shimamura S."/>
            <person name="Takaki Y."/>
            <person name="Nagai Y."/>
            <person name="Toyoda A."/>
            <person name="Suzuki Y."/>
            <person name="Arimoto A."/>
            <person name="Ishii H."/>
            <person name="Satoh N."/>
            <person name="Nishiyama T."/>
            <person name="Hasebe M."/>
            <person name="Maruyama T."/>
            <person name="Minagawa J."/>
            <person name="Obokata J."/>
            <person name="Shigenobu S."/>
        </authorList>
    </citation>
    <scope>NUCLEOTIDE SEQUENCE [LARGE SCALE GENOMIC DNA]</scope>
</reference>
<dbReference type="PANTHER" id="PTHR11592">
    <property type="entry name" value="GLUTATHIONE PEROXIDASE"/>
    <property type="match status" value="1"/>
</dbReference>
<organism evidence="8 9">
    <name type="scientific">Plakobranchus ocellatus</name>
    <dbReference type="NCBI Taxonomy" id="259542"/>
    <lineage>
        <taxon>Eukaryota</taxon>
        <taxon>Metazoa</taxon>
        <taxon>Spiralia</taxon>
        <taxon>Lophotrochozoa</taxon>
        <taxon>Mollusca</taxon>
        <taxon>Gastropoda</taxon>
        <taxon>Heterobranchia</taxon>
        <taxon>Euthyneura</taxon>
        <taxon>Panpulmonata</taxon>
        <taxon>Sacoglossa</taxon>
        <taxon>Placobranchoidea</taxon>
        <taxon>Plakobranchidae</taxon>
        <taxon>Plakobranchus</taxon>
    </lineage>
</organism>
<keyword evidence="9" id="KW-1185">Reference proteome</keyword>
<evidence type="ECO:0000313" key="9">
    <source>
        <dbReference type="Proteomes" id="UP000735302"/>
    </source>
</evidence>
<name>A0AAV4D3U0_9GAST</name>
<dbReference type="PROSITE" id="PS51355">
    <property type="entry name" value="GLUTATHIONE_PEROXID_3"/>
    <property type="match status" value="1"/>
</dbReference>
<comment type="similarity">
    <text evidence="2 7">Belongs to the glutathione peroxidase family.</text>
</comment>
<dbReference type="PANTHER" id="PTHR11592:SF88">
    <property type="entry name" value="GLUTATHIONE PEROXIDASE-RELATED"/>
    <property type="match status" value="1"/>
</dbReference>
<evidence type="ECO:0000313" key="8">
    <source>
        <dbReference type="EMBL" id="GFO38848.1"/>
    </source>
</evidence>
<dbReference type="GO" id="GO:0004602">
    <property type="term" value="F:glutathione peroxidase activity"/>
    <property type="evidence" value="ECO:0007669"/>
    <property type="project" value="TreeGrafter"/>
</dbReference>
<evidence type="ECO:0000256" key="6">
    <source>
        <dbReference type="ARBA" id="ARBA00023002"/>
    </source>
</evidence>
<comment type="subcellular location">
    <subcellularLocation>
        <location evidence="1">Secreted</location>
    </subcellularLocation>
</comment>
<dbReference type="InterPro" id="IPR036249">
    <property type="entry name" value="Thioredoxin-like_sf"/>
</dbReference>
<gene>
    <name evidence="8" type="ORF">PoB_006535300</name>
</gene>
<dbReference type="Pfam" id="PF00255">
    <property type="entry name" value="GSHPx"/>
    <property type="match status" value="1"/>
</dbReference>
<keyword evidence="5" id="KW-0732">Signal</keyword>
<evidence type="ECO:0000256" key="5">
    <source>
        <dbReference type="ARBA" id="ARBA00022729"/>
    </source>
</evidence>
<dbReference type="Gene3D" id="3.40.30.10">
    <property type="entry name" value="Glutaredoxin"/>
    <property type="match status" value="1"/>
</dbReference>
<dbReference type="Proteomes" id="UP000735302">
    <property type="component" value="Unassembled WGS sequence"/>
</dbReference>
<keyword evidence="6 7" id="KW-0560">Oxidoreductase</keyword>
<dbReference type="GO" id="GO:0006979">
    <property type="term" value="P:response to oxidative stress"/>
    <property type="evidence" value="ECO:0007669"/>
    <property type="project" value="InterPro"/>
</dbReference>
<dbReference type="GO" id="GO:0005576">
    <property type="term" value="C:extracellular region"/>
    <property type="evidence" value="ECO:0007669"/>
    <property type="project" value="UniProtKB-SubCell"/>
</dbReference>
<dbReference type="PRINTS" id="PR01011">
    <property type="entry name" value="GLUTPROXDASE"/>
</dbReference>
<dbReference type="SUPFAM" id="SSF52833">
    <property type="entry name" value="Thioredoxin-like"/>
    <property type="match status" value="1"/>
</dbReference>
<evidence type="ECO:0000256" key="7">
    <source>
        <dbReference type="RuleBase" id="RU000499"/>
    </source>
</evidence>
<sequence>MNALNSKYGGQGLVVLGFPCNLFLKQEPGANGTEILNGVKYVRPGNGFVPNFQLFEKIDVNGDKEHQLYTYLKRHCPPTTSEFKPSNLFYTPIRSNDVSWNWEKFLVGPDGRVMKRAPPGVEPEALEDDIEEALASAPAGKNVYNKVISGFYDPPSGRGADGAARTRARRVPADLRVDSQATVPPTPSHMFEIRNGC</sequence>
<dbReference type="EMBL" id="BLXT01007365">
    <property type="protein sequence ID" value="GFO38848.1"/>
    <property type="molecule type" value="Genomic_DNA"/>
</dbReference>
<comment type="caution">
    <text evidence="8">The sequence shown here is derived from an EMBL/GenBank/DDBJ whole genome shotgun (WGS) entry which is preliminary data.</text>
</comment>
<evidence type="ECO:0000256" key="1">
    <source>
        <dbReference type="ARBA" id="ARBA00004613"/>
    </source>
</evidence>